<dbReference type="Gene3D" id="1.10.150.130">
    <property type="match status" value="1"/>
</dbReference>
<name>A0ABP8DNP5_9ACTN</name>
<sequence>MTATDMIVQDSKTGLFGFRIELGRDRTGARMQARRTGFPTEKAALTEYRRLARQRDINLARPRQSDTVHTICEQWLHSRAQELQPNTLYNYSWLLGLIDPHLGTVRANRLSARLAERAYRDLEAAGYSRTTLRTLDLILTKAIGEQIGRTLGTHKPRHTDHVRPVWTLAEARRFHDHVQHDHRYPLWRLLLTTGLRRGELCALKWTDLEPDLAALHITRQRVVEDPTSCVAEKPPKSHNGTRTIVLDPATLTCLTTTATRSAYMFIGRTGQPLRPDNITSRFNQLATAAGCRPIGPHQIRHLIASTMLDTGYGIHETAERLGHDPATLMRYYTRINANRRHQATQHLAHLLTEPPPTATTSRVRLD</sequence>
<keyword evidence="2" id="KW-0233">DNA recombination</keyword>
<proteinExistence type="predicted"/>
<organism evidence="4 5">
    <name type="scientific">Dactylosporangium darangshiense</name>
    <dbReference type="NCBI Taxonomy" id="579108"/>
    <lineage>
        <taxon>Bacteria</taxon>
        <taxon>Bacillati</taxon>
        <taxon>Actinomycetota</taxon>
        <taxon>Actinomycetes</taxon>
        <taxon>Micromonosporales</taxon>
        <taxon>Micromonosporaceae</taxon>
        <taxon>Dactylosporangium</taxon>
    </lineage>
</organism>
<reference evidence="5" key="1">
    <citation type="journal article" date="2019" name="Int. J. Syst. Evol. Microbiol.">
        <title>The Global Catalogue of Microorganisms (GCM) 10K type strain sequencing project: providing services to taxonomists for standard genome sequencing and annotation.</title>
        <authorList>
            <consortium name="The Broad Institute Genomics Platform"/>
            <consortium name="The Broad Institute Genome Sequencing Center for Infectious Disease"/>
            <person name="Wu L."/>
            <person name="Ma J."/>
        </authorList>
    </citation>
    <scope>NUCLEOTIDE SEQUENCE [LARGE SCALE GENOMIC DNA]</scope>
    <source>
        <strain evidence="5">JCM 17441</strain>
    </source>
</reference>
<protein>
    <submittedName>
        <fullName evidence="4">Site-specific integrase</fullName>
    </submittedName>
</protein>
<keyword evidence="5" id="KW-1185">Reference proteome</keyword>
<dbReference type="InterPro" id="IPR050090">
    <property type="entry name" value="Tyrosine_recombinase_XerCD"/>
</dbReference>
<dbReference type="SUPFAM" id="SSF56349">
    <property type="entry name" value="DNA breaking-rejoining enzymes"/>
    <property type="match status" value="1"/>
</dbReference>
<dbReference type="EMBL" id="BAABAT010000040">
    <property type="protein sequence ID" value="GAA4260468.1"/>
    <property type="molecule type" value="Genomic_DNA"/>
</dbReference>
<dbReference type="InterPro" id="IPR011010">
    <property type="entry name" value="DNA_brk_join_enz"/>
</dbReference>
<dbReference type="CDD" id="cd01189">
    <property type="entry name" value="INT_ICEBs1_C_like"/>
    <property type="match status" value="1"/>
</dbReference>
<dbReference type="InterPro" id="IPR002104">
    <property type="entry name" value="Integrase_catalytic"/>
</dbReference>
<keyword evidence="1" id="KW-0238">DNA-binding</keyword>
<evidence type="ECO:0000259" key="3">
    <source>
        <dbReference type="PROSITE" id="PS51898"/>
    </source>
</evidence>
<dbReference type="InterPro" id="IPR013762">
    <property type="entry name" value="Integrase-like_cat_sf"/>
</dbReference>
<feature type="domain" description="Tyr recombinase" evidence="3">
    <location>
        <begin position="161"/>
        <end position="347"/>
    </location>
</feature>
<dbReference type="InterPro" id="IPR010998">
    <property type="entry name" value="Integrase_recombinase_N"/>
</dbReference>
<accession>A0ABP8DNP5</accession>
<dbReference type="Proteomes" id="UP001500620">
    <property type="component" value="Unassembled WGS sequence"/>
</dbReference>
<dbReference type="Gene3D" id="1.10.443.10">
    <property type="entry name" value="Intergrase catalytic core"/>
    <property type="match status" value="1"/>
</dbReference>
<evidence type="ECO:0000313" key="5">
    <source>
        <dbReference type="Proteomes" id="UP001500620"/>
    </source>
</evidence>
<comment type="caution">
    <text evidence="4">The sequence shown here is derived from an EMBL/GenBank/DDBJ whole genome shotgun (WGS) entry which is preliminary data.</text>
</comment>
<dbReference type="PANTHER" id="PTHR30349">
    <property type="entry name" value="PHAGE INTEGRASE-RELATED"/>
    <property type="match status" value="1"/>
</dbReference>
<evidence type="ECO:0000256" key="2">
    <source>
        <dbReference type="ARBA" id="ARBA00023172"/>
    </source>
</evidence>
<evidence type="ECO:0000313" key="4">
    <source>
        <dbReference type="EMBL" id="GAA4260468.1"/>
    </source>
</evidence>
<evidence type="ECO:0000256" key="1">
    <source>
        <dbReference type="ARBA" id="ARBA00023125"/>
    </source>
</evidence>
<dbReference type="Pfam" id="PF00589">
    <property type="entry name" value="Phage_integrase"/>
    <property type="match status" value="1"/>
</dbReference>
<gene>
    <name evidence="4" type="ORF">GCM10022255_089240</name>
</gene>
<dbReference type="PROSITE" id="PS51898">
    <property type="entry name" value="TYR_RECOMBINASE"/>
    <property type="match status" value="1"/>
</dbReference>